<dbReference type="InterPro" id="IPR016160">
    <property type="entry name" value="Ald_DH_CS_CYS"/>
</dbReference>
<evidence type="ECO:0000256" key="2">
    <source>
        <dbReference type="ARBA" id="ARBA00023002"/>
    </source>
</evidence>
<name>M3ANS8_PSEFD</name>
<comment type="catalytic activity">
    <reaction evidence="4">
        <text>an aldehyde + NAD(+) + H2O = a carboxylate + NADH + 2 H(+)</text>
        <dbReference type="Rhea" id="RHEA:16185"/>
        <dbReference type="ChEBI" id="CHEBI:15377"/>
        <dbReference type="ChEBI" id="CHEBI:15378"/>
        <dbReference type="ChEBI" id="CHEBI:17478"/>
        <dbReference type="ChEBI" id="CHEBI:29067"/>
        <dbReference type="ChEBI" id="CHEBI:57540"/>
        <dbReference type="ChEBI" id="CHEBI:57945"/>
        <dbReference type="EC" id="1.2.1.3"/>
    </reaction>
</comment>
<dbReference type="EMBL" id="KB446563">
    <property type="protein sequence ID" value="EME78748.1"/>
    <property type="molecule type" value="Genomic_DNA"/>
</dbReference>
<dbReference type="PROSITE" id="PS00687">
    <property type="entry name" value="ALDEHYDE_DEHYDR_GLU"/>
    <property type="match status" value="1"/>
</dbReference>
<dbReference type="GeneID" id="19334007"/>
<dbReference type="RefSeq" id="XP_007931038.1">
    <property type="nucleotide sequence ID" value="XM_007932847.1"/>
</dbReference>
<dbReference type="HOGENOM" id="CLU_005391_0_0_1"/>
<evidence type="ECO:0000256" key="5">
    <source>
        <dbReference type="PROSITE-ProRule" id="PRU10007"/>
    </source>
</evidence>
<evidence type="ECO:0000256" key="1">
    <source>
        <dbReference type="ARBA" id="ARBA00009986"/>
    </source>
</evidence>
<keyword evidence="9" id="KW-1185">Reference proteome</keyword>
<dbReference type="Proteomes" id="UP000016932">
    <property type="component" value="Unassembled WGS sequence"/>
</dbReference>
<dbReference type="VEuPathDB" id="FungiDB:MYCFIDRAFT_178857"/>
<dbReference type="AlphaFoldDB" id="M3ANS8"/>
<evidence type="ECO:0000256" key="6">
    <source>
        <dbReference type="RuleBase" id="RU003345"/>
    </source>
</evidence>
<dbReference type="EC" id="1.2.1.3" evidence="3"/>
<gene>
    <name evidence="8" type="ORF">MYCFIDRAFT_178857</name>
</gene>
<dbReference type="CDD" id="cd07078">
    <property type="entry name" value="ALDH"/>
    <property type="match status" value="1"/>
</dbReference>
<dbReference type="Gene3D" id="3.40.605.10">
    <property type="entry name" value="Aldehyde Dehydrogenase, Chain A, domain 1"/>
    <property type="match status" value="2"/>
</dbReference>
<keyword evidence="2 6" id="KW-0560">Oxidoreductase</keyword>
<dbReference type="Gene3D" id="3.40.309.10">
    <property type="entry name" value="Aldehyde Dehydrogenase, Chain A, domain 2"/>
    <property type="match status" value="2"/>
</dbReference>
<evidence type="ECO:0000259" key="7">
    <source>
        <dbReference type="Pfam" id="PF00171"/>
    </source>
</evidence>
<evidence type="ECO:0000313" key="9">
    <source>
        <dbReference type="Proteomes" id="UP000016932"/>
    </source>
</evidence>
<dbReference type="OrthoDB" id="310895at2759"/>
<feature type="active site" evidence="5">
    <location>
        <position position="116"/>
    </location>
</feature>
<reference evidence="8 9" key="1">
    <citation type="journal article" date="2012" name="PLoS Pathog.">
        <title>Diverse lifestyles and strategies of plant pathogenesis encoded in the genomes of eighteen Dothideomycetes fungi.</title>
        <authorList>
            <person name="Ohm R.A."/>
            <person name="Feau N."/>
            <person name="Henrissat B."/>
            <person name="Schoch C.L."/>
            <person name="Horwitz B.A."/>
            <person name="Barry K.W."/>
            <person name="Condon B.J."/>
            <person name="Copeland A.C."/>
            <person name="Dhillon B."/>
            <person name="Glaser F."/>
            <person name="Hesse C.N."/>
            <person name="Kosti I."/>
            <person name="LaButti K."/>
            <person name="Lindquist E.A."/>
            <person name="Lucas S."/>
            <person name="Salamov A.A."/>
            <person name="Bradshaw R.E."/>
            <person name="Ciuffetti L."/>
            <person name="Hamelin R.C."/>
            <person name="Kema G.H.J."/>
            <person name="Lawrence C."/>
            <person name="Scott J.A."/>
            <person name="Spatafora J.W."/>
            <person name="Turgeon B.G."/>
            <person name="de Wit P.J.G.M."/>
            <person name="Zhong S."/>
            <person name="Goodwin S.B."/>
            <person name="Grigoriev I.V."/>
        </authorList>
    </citation>
    <scope>NUCLEOTIDE SEQUENCE [LARGE SCALE GENOMIC DNA]</scope>
    <source>
        <strain evidence="8 9">CIRAD86</strain>
    </source>
</reference>
<dbReference type="PROSITE" id="PS00070">
    <property type="entry name" value="ALDEHYDE_DEHYDR_CYS"/>
    <property type="match status" value="1"/>
</dbReference>
<feature type="domain" description="Aldehyde dehydrogenase" evidence="7">
    <location>
        <begin position="184"/>
        <end position="315"/>
    </location>
</feature>
<protein>
    <recommendedName>
        <fullName evidence="3">aldehyde dehydrogenase (NAD(+))</fullName>
        <ecNumber evidence="3">1.2.1.3</ecNumber>
    </recommendedName>
</protein>
<dbReference type="PANTHER" id="PTHR11699">
    <property type="entry name" value="ALDEHYDE DEHYDROGENASE-RELATED"/>
    <property type="match status" value="1"/>
</dbReference>
<evidence type="ECO:0000256" key="4">
    <source>
        <dbReference type="ARBA" id="ARBA00049194"/>
    </source>
</evidence>
<dbReference type="InterPro" id="IPR016161">
    <property type="entry name" value="Ald_DH/histidinol_DH"/>
</dbReference>
<dbReference type="InterPro" id="IPR015590">
    <property type="entry name" value="Aldehyde_DH_dom"/>
</dbReference>
<proteinExistence type="inferred from homology"/>
<dbReference type="STRING" id="383855.M3ANS8"/>
<evidence type="ECO:0000256" key="3">
    <source>
        <dbReference type="ARBA" id="ARBA00024226"/>
    </source>
</evidence>
<dbReference type="InterPro" id="IPR029510">
    <property type="entry name" value="Ald_DH_CS_GLU"/>
</dbReference>
<feature type="domain" description="Aldehyde dehydrogenase" evidence="7">
    <location>
        <begin position="6"/>
        <end position="176"/>
    </location>
</feature>
<comment type="similarity">
    <text evidence="1 6">Belongs to the aldehyde dehydrogenase family.</text>
</comment>
<evidence type="ECO:0000313" key="8">
    <source>
        <dbReference type="EMBL" id="EME78748.1"/>
    </source>
</evidence>
<dbReference type="eggNOG" id="KOG2450">
    <property type="taxonomic scope" value="Eukaryota"/>
</dbReference>
<dbReference type="InterPro" id="IPR016162">
    <property type="entry name" value="Ald_DH_N"/>
</dbReference>
<sequence length="344" mass="37025">MRHHALPLGVCAAVNPFNAPVPTMILKCIPALATGNVIIVKPSEKTPLGSLALAPLFEKAGIPKGVVQVITGAGETGALLASHMRIRKISFTGSVPTGKKIQEAAAKSNLKRVTLELGGKSPAVVFDDANLDNALTWTVNAILARSGQVCVAATRVYVQSSIAQAFVDKYSEKMKAAVKSIREVGGVQHGDTGCYMEPTLFLNPRADADIYKNEIFGPVAVIKTFETEEEVLKMANDTEYGLMSGVFTKDIGRALRMAKGLDSGVVGVNCVSYVSISMILNCMNMQVPFGGRKQSGIGREFGEYALRAYTEPKTILIKSRLTHKQHERLKLFAKTRKTDDSIGL</sequence>
<organism evidence="8 9">
    <name type="scientific">Pseudocercospora fijiensis (strain CIRAD86)</name>
    <name type="common">Black leaf streak disease fungus</name>
    <name type="synonym">Mycosphaerella fijiensis</name>
    <dbReference type="NCBI Taxonomy" id="383855"/>
    <lineage>
        <taxon>Eukaryota</taxon>
        <taxon>Fungi</taxon>
        <taxon>Dikarya</taxon>
        <taxon>Ascomycota</taxon>
        <taxon>Pezizomycotina</taxon>
        <taxon>Dothideomycetes</taxon>
        <taxon>Dothideomycetidae</taxon>
        <taxon>Mycosphaerellales</taxon>
        <taxon>Mycosphaerellaceae</taxon>
        <taxon>Pseudocercospora</taxon>
    </lineage>
</organism>
<dbReference type="InterPro" id="IPR016163">
    <property type="entry name" value="Ald_DH_C"/>
</dbReference>
<dbReference type="KEGG" id="pfj:MYCFIDRAFT_178857"/>
<dbReference type="GO" id="GO:0004029">
    <property type="term" value="F:aldehyde dehydrogenase (NAD+) activity"/>
    <property type="evidence" value="ECO:0007669"/>
    <property type="project" value="UniProtKB-EC"/>
</dbReference>
<dbReference type="Pfam" id="PF00171">
    <property type="entry name" value="Aldedh"/>
    <property type="match status" value="2"/>
</dbReference>
<dbReference type="SUPFAM" id="SSF53720">
    <property type="entry name" value="ALDH-like"/>
    <property type="match status" value="1"/>
</dbReference>
<accession>M3ANS8</accession>